<dbReference type="Proteomes" id="UP001187192">
    <property type="component" value="Unassembled WGS sequence"/>
</dbReference>
<comment type="caution">
    <text evidence="2">The sequence shown here is derived from an EMBL/GenBank/DDBJ whole genome shotgun (WGS) entry which is preliminary data.</text>
</comment>
<reference evidence="2" key="1">
    <citation type="submission" date="2023-07" db="EMBL/GenBank/DDBJ databases">
        <title>draft genome sequence of fig (Ficus carica).</title>
        <authorList>
            <person name="Takahashi T."/>
            <person name="Nishimura K."/>
        </authorList>
    </citation>
    <scope>NUCLEOTIDE SEQUENCE</scope>
</reference>
<dbReference type="EMBL" id="BTGU01000415">
    <property type="protein sequence ID" value="GMN67182.1"/>
    <property type="molecule type" value="Genomic_DNA"/>
</dbReference>
<keyword evidence="3" id="KW-1185">Reference proteome</keyword>
<dbReference type="EMBL" id="BTGU01000583">
    <property type="protein sequence ID" value="GMN68270.1"/>
    <property type="molecule type" value="Genomic_DNA"/>
</dbReference>
<sequence length="108" mass="12513">MNNRQREREKERERGHYRVMRVKESKHCTHNTLESNFEGQNSLSPLIMEVLTDELWRQRRTTAKDRGSYEADTDDASDLSGAAMRFASDQSPGSGRVAICEHRLLRGF</sequence>
<dbReference type="AlphaFoldDB" id="A0AA88JC04"/>
<gene>
    <name evidence="1" type="ORF">TIFTF001_036248</name>
    <name evidence="2" type="ORF">TIFTF001_037327</name>
</gene>
<organism evidence="2 3">
    <name type="scientific">Ficus carica</name>
    <name type="common">Common fig</name>
    <dbReference type="NCBI Taxonomy" id="3494"/>
    <lineage>
        <taxon>Eukaryota</taxon>
        <taxon>Viridiplantae</taxon>
        <taxon>Streptophyta</taxon>
        <taxon>Embryophyta</taxon>
        <taxon>Tracheophyta</taxon>
        <taxon>Spermatophyta</taxon>
        <taxon>Magnoliopsida</taxon>
        <taxon>eudicotyledons</taxon>
        <taxon>Gunneridae</taxon>
        <taxon>Pentapetalae</taxon>
        <taxon>rosids</taxon>
        <taxon>fabids</taxon>
        <taxon>Rosales</taxon>
        <taxon>Moraceae</taxon>
        <taxon>Ficeae</taxon>
        <taxon>Ficus</taxon>
    </lineage>
</organism>
<protein>
    <submittedName>
        <fullName evidence="2">Uncharacterized protein</fullName>
    </submittedName>
</protein>
<evidence type="ECO:0000313" key="2">
    <source>
        <dbReference type="EMBL" id="GMN68270.1"/>
    </source>
</evidence>
<name>A0AA88JC04_FICCA</name>
<accession>A0AA88JC04</accession>
<evidence type="ECO:0000313" key="3">
    <source>
        <dbReference type="Proteomes" id="UP001187192"/>
    </source>
</evidence>
<evidence type="ECO:0000313" key="1">
    <source>
        <dbReference type="EMBL" id="GMN67182.1"/>
    </source>
</evidence>
<proteinExistence type="predicted"/>